<dbReference type="PANTHER" id="PTHR44051">
    <property type="entry name" value="GLUTATHIONE S-TRANSFERASE-RELATED"/>
    <property type="match status" value="1"/>
</dbReference>
<organism evidence="7 8">
    <name type="scientific">Acinetobacter populi</name>
    <dbReference type="NCBI Taxonomy" id="1582270"/>
    <lineage>
        <taxon>Bacteria</taxon>
        <taxon>Pseudomonadati</taxon>
        <taxon>Pseudomonadota</taxon>
        <taxon>Gammaproteobacteria</taxon>
        <taxon>Moraxellales</taxon>
        <taxon>Moraxellaceae</taxon>
        <taxon>Acinetobacter</taxon>
    </lineage>
</organism>
<gene>
    <name evidence="7" type="ORF">CAP51_06115</name>
</gene>
<evidence type="ECO:0000256" key="4">
    <source>
        <dbReference type="RuleBase" id="RU003494"/>
    </source>
</evidence>
<comment type="catalytic activity">
    <reaction evidence="3">
        <text>RX + glutathione = an S-substituted glutathione + a halide anion + H(+)</text>
        <dbReference type="Rhea" id="RHEA:16437"/>
        <dbReference type="ChEBI" id="CHEBI:15378"/>
        <dbReference type="ChEBI" id="CHEBI:16042"/>
        <dbReference type="ChEBI" id="CHEBI:17792"/>
        <dbReference type="ChEBI" id="CHEBI:57925"/>
        <dbReference type="ChEBI" id="CHEBI:90779"/>
        <dbReference type="EC" id="2.5.1.18"/>
    </reaction>
</comment>
<dbReference type="AlphaFoldDB" id="A0A1Z9Z410"/>
<dbReference type="GO" id="GO:0004601">
    <property type="term" value="F:peroxidase activity"/>
    <property type="evidence" value="ECO:0007669"/>
    <property type="project" value="UniProtKB-ARBA"/>
</dbReference>
<reference evidence="7 8" key="1">
    <citation type="submission" date="2017-05" db="EMBL/GenBank/DDBJ databases">
        <title>Acinetobacter populi ANC 5415 (= PBJ7), whole genome shotgun sequencing project.</title>
        <authorList>
            <person name="Nemec A."/>
            <person name="Radolfova-Krizova L."/>
        </authorList>
    </citation>
    <scope>NUCLEOTIDE SEQUENCE [LARGE SCALE GENOMIC DNA]</scope>
    <source>
        <strain evidence="7 8">PBJ7</strain>
    </source>
</reference>
<evidence type="ECO:0000313" key="8">
    <source>
        <dbReference type="Proteomes" id="UP000196536"/>
    </source>
</evidence>
<accession>A0A1Z9Z410</accession>
<feature type="domain" description="GST C-terminal" evidence="6">
    <location>
        <begin position="86"/>
        <end position="219"/>
    </location>
</feature>
<dbReference type="SUPFAM" id="SSF47616">
    <property type="entry name" value="GST C-terminal domain-like"/>
    <property type="match status" value="1"/>
</dbReference>
<dbReference type="InterPro" id="IPR010987">
    <property type="entry name" value="Glutathione-S-Trfase_C-like"/>
</dbReference>
<evidence type="ECO:0000259" key="6">
    <source>
        <dbReference type="PROSITE" id="PS50405"/>
    </source>
</evidence>
<keyword evidence="8" id="KW-1185">Reference proteome</keyword>
<dbReference type="Proteomes" id="UP000196536">
    <property type="component" value="Unassembled WGS sequence"/>
</dbReference>
<dbReference type="PROSITE" id="PS50405">
    <property type="entry name" value="GST_CTER"/>
    <property type="match status" value="1"/>
</dbReference>
<dbReference type="InterPro" id="IPR036249">
    <property type="entry name" value="Thioredoxin-like_sf"/>
</dbReference>
<evidence type="ECO:0000256" key="2">
    <source>
        <dbReference type="ARBA" id="ARBA00022679"/>
    </source>
</evidence>
<feature type="domain" description="GST N-terminal" evidence="5">
    <location>
        <begin position="1"/>
        <end position="80"/>
    </location>
</feature>
<protein>
    <recommendedName>
        <fullName evidence="1">glutathione transferase</fullName>
        <ecNumber evidence="1">2.5.1.18</ecNumber>
    </recommendedName>
</protein>
<dbReference type="OrthoDB" id="9810080at2"/>
<dbReference type="RefSeq" id="WP_087619823.1">
    <property type="nucleotide sequence ID" value="NZ_NEXX01000001.1"/>
</dbReference>
<dbReference type="EC" id="2.5.1.18" evidence="1"/>
<dbReference type="InterPro" id="IPR036282">
    <property type="entry name" value="Glutathione-S-Trfase_C_sf"/>
</dbReference>
<dbReference type="InterPro" id="IPR004046">
    <property type="entry name" value="GST_C"/>
</dbReference>
<dbReference type="PANTHER" id="PTHR44051:SF9">
    <property type="entry name" value="GLUTATHIONE S-TRANSFERASE 1"/>
    <property type="match status" value="1"/>
</dbReference>
<dbReference type="SFLD" id="SFLDG00358">
    <property type="entry name" value="Main_(cytGST)"/>
    <property type="match status" value="1"/>
</dbReference>
<evidence type="ECO:0000256" key="3">
    <source>
        <dbReference type="ARBA" id="ARBA00047960"/>
    </source>
</evidence>
<evidence type="ECO:0000313" key="7">
    <source>
        <dbReference type="EMBL" id="OUY09167.1"/>
    </source>
</evidence>
<evidence type="ECO:0000256" key="1">
    <source>
        <dbReference type="ARBA" id="ARBA00012452"/>
    </source>
</evidence>
<dbReference type="CDD" id="cd03046">
    <property type="entry name" value="GST_N_GTT1_like"/>
    <property type="match status" value="1"/>
</dbReference>
<dbReference type="SFLD" id="SFLDG01150">
    <property type="entry name" value="Main.1:_Beta-like"/>
    <property type="match status" value="1"/>
</dbReference>
<dbReference type="Pfam" id="PF00043">
    <property type="entry name" value="GST_C"/>
    <property type="match status" value="1"/>
</dbReference>
<dbReference type="CDD" id="cd03189">
    <property type="entry name" value="GST_C_GTT1_like"/>
    <property type="match status" value="1"/>
</dbReference>
<dbReference type="GO" id="GO:0004364">
    <property type="term" value="F:glutathione transferase activity"/>
    <property type="evidence" value="ECO:0007669"/>
    <property type="project" value="UniProtKB-EC"/>
</dbReference>
<dbReference type="GO" id="GO:0005737">
    <property type="term" value="C:cytoplasm"/>
    <property type="evidence" value="ECO:0007669"/>
    <property type="project" value="UniProtKB-ARBA"/>
</dbReference>
<sequence length="221" mass="25378">MLTLHHLQHSRSMRILWALEELGLDYQLKYYQRLPNMSAPPELKQIHPLGKAPILTDDDKVIAESAVILDYLQANFDPSQQFKPQSGEALNQYQYWMHYAEGSLMPYLVFTLVMEQLGGKSVPLLARPLTKIVGQQVQNQFSKPRLKEHIAFLEQHLAKHPYFTGDQFSFADIQMSFPLQALVMAQKGKPLPNIQDYLARIEQRPALQIARQKSPDKGQVL</sequence>
<dbReference type="EMBL" id="NEXX01000001">
    <property type="protein sequence ID" value="OUY09167.1"/>
    <property type="molecule type" value="Genomic_DNA"/>
</dbReference>
<dbReference type="Gene3D" id="1.20.1050.10">
    <property type="match status" value="1"/>
</dbReference>
<dbReference type="FunFam" id="3.40.30.10:FF:000156">
    <property type="entry name" value="Glutathione S-transferase 1"/>
    <property type="match status" value="1"/>
</dbReference>
<proteinExistence type="inferred from homology"/>
<evidence type="ECO:0000259" key="5">
    <source>
        <dbReference type="PROSITE" id="PS50404"/>
    </source>
</evidence>
<dbReference type="SUPFAM" id="SSF52833">
    <property type="entry name" value="Thioredoxin-like"/>
    <property type="match status" value="1"/>
</dbReference>
<comment type="similarity">
    <text evidence="4">Belongs to the GST superfamily.</text>
</comment>
<dbReference type="Gene3D" id="3.40.30.10">
    <property type="entry name" value="Glutaredoxin"/>
    <property type="match status" value="1"/>
</dbReference>
<comment type="caution">
    <text evidence="7">The sequence shown here is derived from an EMBL/GenBank/DDBJ whole genome shotgun (WGS) entry which is preliminary data.</text>
</comment>
<dbReference type="InterPro" id="IPR040079">
    <property type="entry name" value="Glutathione_S-Trfase"/>
</dbReference>
<dbReference type="Pfam" id="PF02798">
    <property type="entry name" value="GST_N"/>
    <property type="match status" value="1"/>
</dbReference>
<dbReference type="PROSITE" id="PS50404">
    <property type="entry name" value="GST_NTER"/>
    <property type="match status" value="1"/>
</dbReference>
<name>A0A1Z9Z410_9GAMM</name>
<dbReference type="SFLD" id="SFLDS00019">
    <property type="entry name" value="Glutathione_Transferase_(cytos"/>
    <property type="match status" value="1"/>
</dbReference>
<dbReference type="InterPro" id="IPR004045">
    <property type="entry name" value="Glutathione_S-Trfase_N"/>
</dbReference>
<keyword evidence="2 7" id="KW-0808">Transferase</keyword>